<name>A0A1Q8Q4L7_9BACI</name>
<keyword evidence="3" id="KW-0479">Metal-binding</keyword>
<dbReference type="GO" id="GO:0004784">
    <property type="term" value="F:superoxide dismutase activity"/>
    <property type="evidence" value="ECO:0007669"/>
    <property type="project" value="UniProtKB-EC"/>
</dbReference>
<dbReference type="InterPro" id="IPR036314">
    <property type="entry name" value="SOD_C_sf"/>
</dbReference>
<dbReference type="PANTHER" id="PTHR11404">
    <property type="entry name" value="SUPEROXIDE DISMUTASE 2"/>
    <property type="match status" value="1"/>
</dbReference>
<accession>A0A1Q8Q4L7</accession>
<dbReference type="Gene3D" id="1.10.287.990">
    <property type="entry name" value="Fe,Mn superoxide dismutase (SOD) domain"/>
    <property type="match status" value="1"/>
</dbReference>
<dbReference type="EC" id="1.15.1.1" evidence="2"/>
<dbReference type="AlphaFoldDB" id="A0A1Q8Q4L7"/>
<dbReference type="InterPro" id="IPR019833">
    <property type="entry name" value="Mn/Fe_SOD_BS"/>
</dbReference>
<feature type="domain" description="Manganese/iron superoxide dismutase N-terminal" evidence="5">
    <location>
        <begin position="102"/>
        <end position="182"/>
    </location>
</feature>
<dbReference type="InterPro" id="IPR001189">
    <property type="entry name" value="Mn/Fe_SOD"/>
</dbReference>
<dbReference type="Pfam" id="PF02777">
    <property type="entry name" value="Sod_Fe_C"/>
    <property type="match status" value="1"/>
</dbReference>
<dbReference type="InterPro" id="IPR050265">
    <property type="entry name" value="Fe/Mn_Superoxide_Dismutase"/>
</dbReference>
<dbReference type="EMBL" id="MSDU01000022">
    <property type="protein sequence ID" value="OLN22268.1"/>
    <property type="molecule type" value="Genomic_DNA"/>
</dbReference>
<organism evidence="7 8">
    <name type="scientific">Domibacillus antri</name>
    <dbReference type="NCBI Taxonomy" id="1714264"/>
    <lineage>
        <taxon>Bacteria</taxon>
        <taxon>Bacillati</taxon>
        <taxon>Bacillota</taxon>
        <taxon>Bacilli</taxon>
        <taxon>Bacillales</taxon>
        <taxon>Bacillaceae</taxon>
        <taxon>Domibacillus</taxon>
    </lineage>
</organism>
<dbReference type="PRINTS" id="PR01703">
    <property type="entry name" value="MNSODISMTASE"/>
</dbReference>
<dbReference type="STRING" id="1714264.BTO30_11000"/>
<dbReference type="InterPro" id="IPR019831">
    <property type="entry name" value="Mn/Fe_SOD_N"/>
</dbReference>
<dbReference type="GO" id="GO:0046872">
    <property type="term" value="F:metal ion binding"/>
    <property type="evidence" value="ECO:0007669"/>
    <property type="project" value="UniProtKB-KW"/>
</dbReference>
<dbReference type="InterPro" id="IPR019832">
    <property type="entry name" value="Mn/Fe_SOD_C"/>
</dbReference>
<dbReference type="PANTHER" id="PTHR11404:SF6">
    <property type="entry name" value="SUPEROXIDE DISMUTASE [MN], MITOCHONDRIAL"/>
    <property type="match status" value="1"/>
</dbReference>
<keyword evidence="8" id="KW-1185">Reference proteome</keyword>
<dbReference type="FunFam" id="3.55.40.20:FF:000004">
    <property type="entry name" value="Superoxide dismutase [Fe]"/>
    <property type="match status" value="1"/>
</dbReference>
<evidence type="ECO:0000259" key="5">
    <source>
        <dbReference type="Pfam" id="PF00081"/>
    </source>
</evidence>
<dbReference type="PROSITE" id="PS00088">
    <property type="entry name" value="SOD_MN"/>
    <property type="match status" value="1"/>
</dbReference>
<dbReference type="SUPFAM" id="SSF46609">
    <property type="entry name" value="Fe,Mn superoxide dismutase (SOD), N-terminal domain"/>
    <property type="match status" value="1"/>
</dbReference>
<comment type="caution">
    <text evidence="7">The sequence shown here is derived from an EMBL/GenBank/DDBJ whole genome shotgun (WGS) entry which is preliminary data.</text>
</comment>
<dbReference type="Gene3D" id="3.55.40.20">
    <property type="entry name" value="Iron/manganese superoxide dismutase, C-terminal domain"/>
    <property type="match status" value="1"/>
</dbReference>
<gene>
    <name evidence="7" type="ORF">BTO30_11000</name>
</gene>
<sequence>MHVYEQAYRKALLTWCKDMERKWGSIRQQLTHIDEPILQKWEDTFFSLKKDMETENPKYDFYELSKKSASLYNKLNGFLTHPDPLFYHHAAEQRQIVPIGGHRLPPLPYPYDALEPVISEEMMKLHHDKHHQSYVDGLNKAELEMQKARENGNFSLVKHWEREAAFHGSGHYLHTIFWNVMSPHGGGVPSGDFNQAIISSFGSFEKFKKHFSEAAKSVEAVGWAILVWAPRSRRLEILTAEKHQNLTQWDVIPLLVLDVWEHAYYLQYKNERAKYVDNWWKIVNWKEVEQRFNKAKTMMWPPF</sequence>
<comment type="similarity">
    <text evidence="1">Belongs to the iron/manganese superoxide dismutase family.</text>
</comment>
<dbReference type="Proteomes" id="UP000185568">
    <property type="component" value="Unassembled WGS sequence"/>
</dbReference>
<proteinExistence type="inferred from homology"/>
<dbReference type="OrthoDB" id="9803125at2"/>
<evidence type="ECO:0000313" key="8">
    <source>
        <dbReference type="Proteomes" id="UP000185568"/>
    </source>
</evidence>
<dbReference type="FunFam" id="1.10.287.990:FF:000001">
    <property type="entry name" value="Superoxide dismutase"/>
    <property type="match status" value="1"/>
</dbReference>
<evidence type="ECO:0000313" key="7">
    <source>
        <dbReference type="EMBL" id="OLN22268.1"/>
    </source>
</evidence>
<dbReference type="SUPFAM" id="SSF54719">
    <property type="entry name" value="Fe,Mn superoxide dismutase (SOD), C-terminal domain"/>
    <property type="match status" value="1"/>
</dbReference>
<dbReference type="Pfam" id="PF00081">
    <property type="entry name" value="Sod_Fe_N"/>
    <property type="match status" value="1"/>
</dbReference>
<protein>
    <recommendedName>
        <fullName evidence="2">superoxide dismutase</fullName>
        <ecNumber evidence="2">1.15.1.1</ecNumber>
    </recommendedName>
</protein>
<dbReference type="RefSeq" id="WP_075398778.1">
    <property type="nucleotide sequence ID" value="NZ_MSDU01000022.1"/>
</dbReference>
<evidence type="ECO:0000259" key="6">
    <source>
        <dbReference type="Pfam" id="PF02777"/>
    </source>
</evidence>
<evidence type="ECO:0000256" key="3">
    <source>
        <dbReference type="ARBA" id="ARBA00022723"/>
    </source>
</evidence>
<evidence type="ECO:0000256" key="2">
    <source>
        <dbReference type="ARBA" id="ARBA00012682"/>
    </source>
</evidence>
<reference evidence="7 8" key="1">
    <citation type="submission" date="2016-12" db="EMBL/GenBank/DDBJ databases">
        <title>Domibacillus antri genome sequencing.</title>
        <authorList>
            <person name="Verma A."/>
            <person name="Krishnamurthi S."/>
        </authorList>
    </citation>
    <scope>NUCLEOTIDE SEQUENCE [LARGE SCALE GENOMIC DNA]</scope>
    <source>
        <strain evidence="7 8">XD80</strain>
    </source>
</reference>
<feature type="domain" description="Manganese/iron superoxide dismutase C-terminal" evidence="6">
    <location>
        <begin position="189"/>
        <end position="291"/>
    </location>
</feature>
<evidence type="ECO:0000256" key="1">
    <source>
        <dbReference type="ARBA" id="ARBA00008714"/>
    </source>
</evidence>
<dbReference type="InterPro" id="IPR036324">
    <property type="entry name" value="Mn/Fe_SOD_N_sf"/>
</dbReference>
<keyword evidence="4" id="KW-0560">Oxidoreductase</keyword>
<evidence type="ECO:0000256" key="4">
    <source>
        <dbReference type="ARBA" id="ARBA00023002"/>
    </source>
</evidence>